<name>A0A8S5NEX3_9CAUD</name>
<sequence>MDGEFSGAGSDFSASTPQTNAVSTSQPNVDSVESSQSVSNASANTNTSVNIENRSEGLQTRESGNQQIIAAAKNSEGTQGYVLVKGEDGKTHLKPSPLTESPKNEGTPQEPNTFDTDANQPKLTDAPQQIGQQFNQQLPAYTLDEFSNAIATGHVDEKRVPQEYQRQYADWKINQAVQAHNAQQKAIAQQEAARRAEIEAQMNPETRQEQMREFLTGLDKEADARARQDAGLSEEDIENLDLMDDDDPKLINYKLAKEWHRQDLMAKMQNRYADEQAQRQRQEAVYAGINQFTEEQRAKEPNFDAIDRMLLTRVNDLTYKQAQVIVPVLQALQNGTINEAQTEVLRNYYEDTRKMFYMQKNGLDTTPKAVNRPPTVERAGDGRDIKSVYVPDYSALAKSDVRGRRAWLAEFIRNRNQ</sequence>
<dbReference type="EMBL" id="BK015146">
    <property type="protein sequence ID" value="DAD92834.1"/>
    <property type="molecule type" value="Genomic_DNA"/>
</dbReference>
<accession>A0A8S5NEX3</accession>
<organism evidence="2">
    <name type="scientific">Siphoviridae sp. cthSp75</name>
    <dbReference type="NCBI Taxonomy" id="2826424"/>
    <lineage>
        <taxon>Viruses</taxon>
        <taxon>Duplodnaviria</taxon>
        <taxon>Heunggongvirae</taxon>
        <taxon>Uroviricota</taxon>
        <taxon>Caudoviricetes</taxon>
    </lineage>
</organism>
<feature type="compositionally biased region" description="Polar residues" evidence="1">
    <location>
        <begin position="98"/>
        <end position="124"/>
    </location>
</feature>
<feature type="compositionally biased region" description="Polar residues" evidence="1">
    <location>
        <begin position="56"/>
        <end position="68"/>
    </location>
</feature>
<evidence type="ECO:0000256" key="1">
    <source>
        <dbReference type="SAM" id="MobiDB-lite"/>
    </source>
</evidence>
<evidence type="ECO:0000313" key="2">
    <source>
        <dbReference type="EMBL" id="DAD92834.1"/>
    </source>
</evidence>
<proteinExistence type="predicted"/>
<feature type="compositionally biased region" description="Polar residues" evidence="1">
    <location>
        <begin position="12"/>
        <end position="27"/>
    </location>
</feature>
<protein>
    <submittedName>
        <fullName evidence="2">Uncharacterized protein</fullName>
    </submittedName>
</protein>
<feature type="compositionally biased region" description="Low complexity" evidence="1">
    <location>
        <begin position="28"/>
        <end position="50"/>
    </location>
</feature>
<reference evidence="2" key="1">
    <citation type="journal article" date="2021" name="Proc. Natl. Acad. Sci. U.S.A.">
        <title>A Catalog of Tens of Thousands of Viruses from Human Metagenomes Reveals Hidden Associations with Chronic Diseases.</title>
        <authorList>
            <person name="Tisza M.J."/>
            <person name="Buck C.B."/>
        </authorList>
    </citation>
    <scope>NUCLEOTIDE SEQUENCE</scope>
    <source>
        <strain evidence="2">CthSp75</strain>
    </source>
</reference>
<feature type="region of interest" description="Disordered" evidence="1">
    <location>
        <begin position="1"/>
        <end position="124"/>
    </location>
</feature>